<dbReference type="InterPro" id="IPR043993">
    <property type="entry name" value="T4SS_pilin"/>
</dbReference>
<proteinExistence type="predicted"/>
<dbReference type="AlphaFoldDB" id="A0A1G2KTM3"/>
<evidence type="ECO:0000313" key="3">
    <source>
        <dbReference type="Proteomes" id="UP000177811"/>
    </source>
</evidence>
<dbReference type="EMBL" id="MHQL01000050">
    <property type="protein sequence ID" value="OHA01962.1"/>
    <property type="molecule type" value="Genomic_DNA"/>
</dbReference>
<reference evidence="2 3" key="1">
    <citation type="journal article" date="2016" name="Nat. Commun.">
        <title>Thousands of microbial genomes shed light on interconnected biogeochemical processes in an aquifer system.</title>
        <authorList>
            <person name="Anantharaman K."/>
            <person name="Brown C.T."/>
            <person name="Hug L.A."/>
            <person name="Sharon I."/>
            <person name="Castelle C.J."/>
            <person name="Probst A.J."/>
            <person name="Thomas B.C."/>
            <person name="Singh A."/>
            <person name="Wilkins M.J."/>
            <person name="Karaoz U."/>
            <person name="Brodie E.L."/>
            <person name="Williams K.H."/>
            <person name="Hubbard S.S."/>
            <person name="Banfield J.F."/>
        </authorList>
    </citation>
    <scope>NUCLEOTIDE SEQUENCE [LARGE SCALE GENOMIC DNA]</scope>
</reference>
<keyword evidence="1" id="KW-0472">Membrane</keyword>
<gene>
    <name evidence="2" type="ORF">A3C16_02370</name>
</gene>
<dbReference type="Pfam" id="PF18895">
    <property type="entry name" value="T4SS_pilin"/>
    <property type="match status" value="1"/>
</dbReference>
<feature type="transmembrane region" description="Helical" evidence="1">
    <location>
        <begin position="53"/>
        <end position="76"/>
    </location>
</feature>
<accession>A0A1G2KTM3</accession>
<organism evidence="2 3">
    <name type="scientific">Candidatus Sungbacteria bacterium RIFCSPHIGHO2_02_FULL_51_29</name>
    <dbReference type="NCBI Taxonomy" id="1802273"/>
    <lineage>
        <taxon>Bacteria</taxon>
        <taxon>Candidatus Sungiibacteriota</taxon>
    </lineage>
</organism>
<dbReference type="Proteomes" id="UP000177811">
    <property type="component" value="Unassembled WGS sequence"/>
</dbReference>
<comment type="caution">
    <text evidence="2">The sequence shown here is derived from an EMBL/GenBank/DDBJ whole genome shotgun (WGS) entry which is preliminary data.</text>
</comment>
<name>A0A1G2KTM3_9BACT</name>
<feature type="transmembrane region" description="Helical" evidence="1">
    <location>
        <begin position="88"/>
        <end position="109"/>
    </location>
</feature>
<keyword evidence="1" id="KW-0812">Transmembrane</keyword>
<evidence type="ECO:0000256" key="1">
    <source>
        <dbReference type="SAM" id="Phobius"/>
    </source>
</evidence>
<protein>
    <submittedName>
        <fullName evidence="2">Uncharacterized protein</fullName>
    </submittedName>
</protein>
<keyword evidence="1" id="KW-1133">Transmembrane helix</keyword>
<evidence type="ECO:0000313" key="2">
    <source>
        <dbReference type="EMBL" id="OHA01962.1"/>
    </source>
</evidence>
<sequence>MKQRIFRYNTRLVSLALWGSVFVPRALYAGLTIENPLTYNTFREVIDSVIGYLMSIVVPIGIIMILYAAFLYMTAGGNEQKVNTAHQTFLWGLIGIAIVLIGKGIVLIVCDFVGASSCL</sequence>